<dbReference type="InterPro" id="IPR044930">
    <property type="entry name" value="Homing_endonuclease_His-Me"/>
</dbReference>
<accession>A0A4V2ZZL4</accession>
<evidence type="ECO:0000313" key="3">
    <source>
        <dbReference type="Proteomes" id="UP000295722"/>
    </source>
</evidence>
<evidence type="ECO:0000313" key="2">
    <source>
        <dbReference type="EMBL" id="TDG25904.1"/>
    </source>
</evidence>
<organism evidence="2 3">
    <name type="scientific">Paraburkholderia silviterrae</name>
    <dbReference type="NCBI Taxonomy" id="2528715"/>
    <lineage>
        <taxon>Bacteria</taxon>
        <taxon>Pseudomonadati</taxon>
        <taxon>Pseudomonadota</taxon>
        <taxon>Betaproteobacteria</taxon>
        <taxon>Burkholderiales</taxon>
        <taxon>Burkholderiaceae</taxon>
        <taxon>Paraburkholderia</taxon>
    </lineage>
</organism>
<protein>
    <submittedName>
        <fullName evidence="2">HNH endonuclease</fullName>
    </submittedName>
</protein>
<dbReference type="Gene3D" id="3.90.75.10">
    <property type="entry name" value="Homing Intron 3 (I-ppo) Encoded Endonuclease, Chain A"/>
    <property type="match status" value="1"/>
</dbReference>
<proteinExistence type="predicted"/>
<dbReference type="AlphaFoldDB" id="A0A4V2ZZL4"/>
<gene>
    <name evidence="2" type="ORF">EYW47_00600</name>
</gene>
<keyword evidence="3" id="KW-1185">Reference proteome</keyword>
<sequence>MATIESLMRRTVTVGECLEFAGYICKAGYGLVWHEGKNRLAHRVSFELHNSPITGTQDVMHSCDNRKCINPAHLSLGTRLDNMHDMIAKGRDRHPKGLHAGNVKATPEIVAEIRRRFKPYSRTDGSMALAREYGLSQGAVWAILERRTWK</sequence>
<dbReference type="EMBL" id="SMRP01000001">
    <property type="protein sequence ID" value="TDG25904.1"/>
    <property type="molecule type" value="Genomic_DNA"/>
</dbReference>
<name>A0A4V2ZZL4_9BURK</name>
<keyword evidence="2" id="KW-0255">Endonuclease</keyword>
<reference evidence="2 3" key="1">
    <citation type="submission" date="2019-03" db="EMBL/GenBank/DDBJ databases">
        <title>Paraburkholderia sp. 4M-K11, isolated from subtropical forest soil.</title>
        <authorList>
            <person name="Gao Z.-H."/>
            <person name="Qiu L.-H."/>
        </authorList>
    </citation>
    <scope>NUCLEOTIDE SEQUENCE [LARGE SCALE GENOMIC DNA]</scope>
    <source>
        <strain evidence="2 3">4M-K11</strain>
    </source>
</reference>
<dbReference type="SUPFAM" id="SSF54060">
    <property type="entry name" value="His-Me finger endonucleases"/>
    <property type="match status" value="1"/>
</dbReference>
<keyword evidence="2" id="KW-0378">Hydrolase</keyword>
<dbReference type="Proteomes" id="UP000295722">
    <property type="component" value="Unassembled WGS sequence"/>
</dbReference>
<feature type="domain" description="HNH nuclease" evidence="1">
    <location>
        <begin position="39"/>
        <end position="83"/>
    </location>
</feature>
<dbReference type="GO" id="GO:0004519">
    <property type="term" value="F:endonuclease activity"/>
    <property type="evidence" value="ECO:0007669"/>
    <property type="project" value="UniProtKB-KW"/>
</dbReference>
<dbReference type="OrthoDB" id="441807at2"/>
<comment type="caution">
    <text evidence="2">The sequence shown here is derived from an EMBL/GenBank/DDBJ whole genome shotgun (WGS) entry which is preliminary data.</text>
</comment>
<dbReference type="InterPro" id="IPR003615">
    <property type="entry name" value="HNH_nuc"/>
</dbReference>
<evidence type="ECO:0000259" key="1">
    <source>
        <dbReference type="Pfam" id="PF13392"/>
    </source>
</evidence>
<keyword evidence="2" id="KW-0540">Nuclease</keyword>
<dbReference type="RefSeq" id="WP_133192956.1">
    <property type="nucleotide sequence ID" value="NZ_JBHUCW010000015.1"/>
</dbReference>
<dbReference type="Pfam" id="PF13392">
    <property type="entry name" value="HNH_3"/>
    <property type="match status" value="1"/>
</dbReference>
<dbReference type="InterPro" id="IPR044925">
    <property type="entry name" value="His-Me_finger_sf"/>
</dbReference>